<evidence type="ECO:0000313" key="10">
    <source>
        <dbReference type="EMBL" id="GAV02345.1"/>
    </source>
</evidence>
<evidence type="ECO:0000256" key="6">
    <source>
        <dbReference type="ARBA" id="ARBA00023170"/>
    </source>
</evidence>
<sequence>MIGLYGQIVYALWWRALPQPGTPPANNMSYSFSRQASVALHVRNPTCLNVISKNHHNGYSVSPNLSNRSPSAMGRTSPSYNQNLVDHQIRSRRRVAMMLIVTVALFAFCYLPVHTFNILRSTVGLPNTPVWITMSLVVHWICYMQNASNPIIYYVMSEKFRREFNRIFKCCVRPVGRLRRNSSEVFRCGRPPGQTYYHTLGFPPNRAEYSSSVRLDHAMPPPNPVVQL</sequence>
<evidence type="ECO:0000256" key="8">
    <source>
        <dbReference type="SAM" id="Phobius"/>
    </source>
</evidence>
<name>A0A1D1VL49_RAMVA</name>
<dbReference type="PANTHER" id="PTHR45695:SF15">
    <property type="entry name" value="OPSIN RH2"/>
    <property type="match status" value="1"/>
</dbReference>
<proteinExistence type="predicted"/>
<dbReference type="AlphaFoldDB" id="A0A1D1VL49"/>
<protein>
    <recommendedName>
        <fullName evidence="9">G-protein coupled receptors family 1 profile domain-containing protein</fullName>
    </recommendedName>
</protein>
<dbReference type="STRING" id="947166.A0A1D1VL49"/>
<keyword evidence="7" id="KW-0807">Transducer</keyword>
<evidence type="ECO:0000256" key="3">
    <source>
        <dbReference type="ARBA" id="ARBA00022989"/>
    </source>
</evidence>
<keyword evidence="4" id="KW-0297">G-protein coupled receptor</keyword>
<gene>
    <name evidence="10" type="primary">RvY_12925</name>
    <name evidence="10" type="synonym">RvY_12925.1</name>
    <name evidence="10" type="ORF">RvY_12925-1</name>
</gene>
<dbReference type="GO" id="GO:0004930">
    <property type="term" value="F:G protein-coupled receptor activity"/>
    <property type="evidence" value="ECO:0007669"/>
    <property type="project" value="UniProtKB-KW"/>
</dbReference>
<feature type="transmembrane region" description="Helical" evidence="8">
    <location>
        <begin position="133"/>
        <end position="156"/>
    </location>
</feature>
<dbReference type="Pfam" id="PF00001">
    <property type="entry name" value="7tm_1"/>
    <property type="match status" value="1"/>
</dbReference>
<evidence type="ECO:0000313" key="11">
    <source>
        <dbReference type="Proteomes" id="UP000186922"/>
    </source>
</evidence>
<feature type="transmembrane region" description="Helical" evidence="8">
    <location>
        <begin position="95"/>
        <end position="113"/>
    </location>
</feature>
<evidence type="ECO:0000256" key="4">
    <source>
        <dbReference type="ARBA" id="ARBA00023040"/>
    </source>
</evidence>
<evidence type="ECO:0000256" key="1">
    <source>
        <dbReference type="ARBA" id="ARBA00004141"/>
    </source>
</evidence>
<organism evidence="10 11">
    <name type="scientific">Ramazzottius varieornatus</name>
    <name type="common">Water bear</name>
    <name type="synonym">Tardigrade</name>
    <dbReference type="NCBI Taxonomy" id="947166"/>
    <lineage>
        <taxon>Eukaryota</taxon>
        <taxon>Metazoa</taxon>
        <taxon>Ecdysozoa</taxon>
        <taxon>Tardigrada</taxon>
        <taxon>Eutardigrada</taxon>
        <taxon>Parachela</taxon>
        <taxon>Hypsibioidea</taxon>
        <taxon>Ramazzottiidae</taxon>
        <taxon>Ramazzottius</taxon>
    </lineage>
</organism>
<reference evidence="10 11" key="1">
    <citation type="journal article" date="2016" name="Nat. Commun.">
        <title>Extremotolerant tardigrade genome and improved radiotolerance of human cultured cells by tardigrade-unique protein.</title>
        <authorList>
            <person name="Hashimoto T."/>
            <person name="Horikawa D.D."/>
            <person name="Saito Y."/>
            <person name="Kuwahara H."/>
            <person name="Kozuka-Hata H."/>
            <person name="Shin-I T."/>
            <person name="Minakuchi Y."/>
            <person name="Ohishi K."/>
            <person name="Motoyama A."/>
            <person name="Aizu T."/>
            <person name="Enomoto A."/>
            <person name="Kondo K."/>
            <person name="Tanaka S."/>
            <person name="Hara Y."/>
            <person name="Koshikawa S."/>
            <person name="Sagara H."/>
            <person name="Miura T."/>
            <person name="Yokobori S."/>
            <person name="Miyagawa K."/>
            <person name="Suzuki Y."/>
            <person name="Kubo T."/>
            <person name="Oyama M."/>
            <person name="Kohara Y."/>
            <person name="Fujiyama A."/>
            <person name="Arakawa K."/>
            <person name="Katayama T."/>
            <person name="Toyoda A."/>
            <person name="Kunieda T."/>
        </authorList>
    </citation>
    <scope>NUCLEOTIDE SEQUENCE [LARGE SCALE GENOMIC DNA]</scope>
    <source>
        <strain evidence="10 11">YOKOZUNA-1</strain>
    </source>
</reference>
<dbReference type="SUPFAM" id="SSF81321">
    <property type="entry name" value="Family A G protein-coupled receptor-like"/>
    <property type="match status" value="1"/>
</dbReference>
<keyword evidence="2 8" id="KW-0812">Transmembrane</keyword>
<evidence type="ECO:0000256" key="2">
    <source>
        <dbReference type="ARBA" id="ARBA00022692"/>
    </source>
</evidence>
<evidence type="ECO:0000256" key="7">
    <source>
        <dbReference type="ARBA" id="ARBA00023224"/>
    </source>
</evidence>
<dbReference type="Gene3D" id="1.20.1070.10">
    <property type="entry name" value="Rhodopsin 7-helix transmembrane proteins"/>
    <property type="match status" value="1"/>
</dbReference>
<dbReference type="PANTHER" id="PTHR45695">
    <property type="entry name" value="LEUCOKININ RECEPTOR-RELATED"/>
    <property type="match status" value="1"/>
</dbReference>
<dbReference type="Proteomes" id="UP000186922">
    <property type="component" value="Unassembled WGS sequence"/>
</dbReference>
<dbReference type="GO" id="GO:0005886">
    <property type="term" value="C:plasma membrane"/>
    <property type="evidence" value="ECO:0007669"/>
    <property type="project" value="TreeGrafter"/>
</dbReference>
<dbReference type="EMBL" id="BDGG01000008">
    <property type="protein sequence ID" value="GAV02345.1"/>
    <property type="molecule type" value="Genomic_DNA"/>
</dbReference>
<dbReference type="InterPro" id="IPR000276">
    <property type="entry name" value="GPCR_Rhodpsn"/>
</dbReference>
<evidence type="ECO:0000256" key="5">
    <source>
        <dbReference type="ARBA" id="ARBA00023136"/>
    </source>
</evidence>
<feature type="domain" description="G-protein coupled receptors family 1 profile" evidence="9">
    <location>
        <begin position="1"/>
        <end position="153"/>
    </location>
</feature>
<dbReference type="InterPro" id="IPR017452">
    <property type="entry name" value="GPCR_Rhodpsn_7TM"/>
</dbReference>
<dbReference type="PRINTS" id="PR00237">
    <property type="entry name" value="GPCRRHODOPSN"/>
</dbReference>
<keyword evidence="3 8" id="KW-1133">Transmembrane helix</keyword>
<evidence type="ECO:0000259" key="9">
    <source>
        <dbReference type="PROSITE" id="PS50262"/>
    </source>
</evidence>
<comment type="subcellular location">
    <subcellularLocation>
        <location evidence="1">Membrane</location>
        <topology evidence="1">Multi-pass membrane protein</topology>
    </subcellularLocation>
</comment>
<dbReference type="OrthoDB" id="5953793at2759"/>
<keyword evidence="6" id="KW-0675">Receptor</keyword>
<keyword evidence="11" id="KW-1185">Reference proteome</keyword>
<comment type="caution">
    <text evidence="10">The sequence shown here is derived from an EMBL/GenBank/DDBJ whole genome shotgun (WGS) entry which is preliminary data.</text>
</comment>
<keyword evidence="5 8" id="KW-0472">Membrane</keyword>
<accession>A0A1D1VL49</accession>
<dbReference type="PROSITE" id="PS50262">
    <property type="entry name" value="G_PROTEIN_RECEP_F1_2"/>
    <property type="match status" value="1"/>
</dbReference>